<accession>A0ABM7MA17</accession>
<organism evidence="4 5">
    <name type="scientific">Actinoplanes ianthinogenes</name>
    <dbReference type="NCBI Taxonomy" id="122358"/>
    <lineage>
        <taxon>Bacteria</taxon>
        <taxon>Bacillati</taxon>
        <taxon>Actinomycetota</taxon>
        <taxon>Actinomycetes</taxon>
        <taxon>Micromonosporales</taxon>
        <taxon>Micromonosporaceae</taxon>
        <taxon>Actinoplanes</taxon>
    </lineage>
</organism>
<evidence type="ECO:0000313" key="4">
    <source>
        <dbReference type="EMBL" id="BCJ48466.1"/>
    </source>
</evidence>
<evidence type="ECO:0000256" key="2">
    <source>
        <dbReference type="SAM" id="SignalP"/>
    </source>
</evidence>
<gene>
    <name evidence="4" type="ORF">Aiant_91230</name>
</gene>
<reference evidence="4 5" key="1">
    <citation type="submission" date="2020-08" db="EMBL/GenBank/DDBJ databases">
        <title>Whole genome shotgun sequence of Actinoplanes ianthinogenes NBRC 13996.</title>
        <authorList>
            <person name="Komaki H."/>
            <person name="Tamura T."/>
        </authorList>
    </citation>
    <scope>NUCLEOTIDE SEQUENCE [LARGE SCALE GENOMIC DNA]</scope>
    <source>
        <strain evidence="4 5">NBRC 13996</strain>
    </source>
</reference>
<dbReference type="InterPro" id="IPR029476">
    <property type="entry name" value="DNase_NucA_NucB"/>
</dbReference>
<feature type="chain" id="PRO_5046136653" description="Deoxyribonuclease NucA/NucB domain-containing protein" evidence="2">
    <location>
        <begin position="19"/>
        <end position="780"/>
    </location>
</feature>
<protein>
    <recommendedName>
        <fullName evidence="3">Deoxyribonuclease NucA/NucB domain-containing protein</fullName>
    </recommendedName>
</protein>
<proteinExistence type="predicted"/>
<keyword evidence="2" id="KW-0732">Signal</keyword>
<sequence>MVIAAVMAVTLTPVAARADDPAPTGGTAVVTGTPDLEALRERRPAEIVMPAERTAPARGTFADCDEVLARPANGEEKVGCVRRVPGAVPASPPAAASPGITALAAADWNLGNGPVPRWCKIDQLETHLRMRECHVDTYLFYVYQRPSNQVVGEVLLNYWEWEELSNKQRTWTHNIQMYVADVSGLAVMSTYLNAQGWCSLGCTESIPEVKRLIRLERGMWLRGSWDMSSTGLADERTYTSADTDLNFLHLETGNTKAWTELDYKHRCERELPETPSDGGCVFDEVQPELVLSKAATSDHRRHAEFVEEAQLTTPDHYGARHIGLDPQPLQRMADKDRKAKNYQASCGNFVKDPAVPNDSCDEYPYQSTYQGANEIGRARTAVGHVPLGENSKGGTRLQNFYLANRVIDGDKFWVTVVDGPIADEPGRDTPPEVYAGEDLIGYEGAEIHLEGRADDAQGPPVVHWSYAANGPVDPGTSCTFSNPDGTSTTFTCNDDGTFTVTLTADDGVNMPVSDELSAEVRNVGPRIRRPLPDFAPRAAEAGLTPEPWSTHRTSSPVQLTAPYTDPGSNDTQTCVVRWDDGTEDRYPATGDSCDRAHTYAHAGMDTIAVTITDDDSDSGTDHTMIVVYDPDGGFITTGGWLNSPAGALTAEPALTDRLHVTLNPKYKPGDSGPVPGGGKVAARLQNGRFDLASTALEWLVVTPDGKAAVKGVGTVNGEAGYGFVAYGYDDPDRLRLVVWPLSAGDHPGAGTLYDNRPAGDYDLDIADPQPLDAGSVQVHG</sequence>
<dbReference type="Proteomes" id="UP000676967">
    <property type="component" value="Chromosome"/>
</dbReference>
<feature type="domain" description="Deoxyribonuclease NucA/NucB" evidence="3">
    <location>
        <begin position="333"/>
        <end position="415"/>
    </location>
</feature>
<dbReference type="SUPFAM" id="SSF49299">
    <property type="entry name" value="PKD domain"/>
    <property type="match status" value="1"/>
</dbReference>
<feature type="region of interest" description="Disordered" evidence="1">
    <location>
        <begin position="544"/>
        <end position="571"/>
    </location>
</feature>
<dbReference type="Gene3D" id="2.60.40.10">
    <property type="entry name" value="Immunoglobulins"/>
    <property type="match status" value="1"/>
</dbReference>
<name>A0ABM7MA17_9ACTN</name>
<dbReference type="InterPro" id="IPR013783">
    <property type="entry name" value="Ig-like_fold"/>
</dbReference>
<dbReference type="Pfam" id="PF14040">
    <property type="entry name" value="DNase_NucA_NucB"/>
    <property type="match status" value="1"/>
</dbReference>
<evidence type="ECO:0000259" key="3">
    <source>
        <dbReference type="Pfam" id="PF14040"/>
    </source>
</evidence>
<evidence type="ECO:0000313" key="5">
    <source>
        <dbReference type="Proteomes" id="UP000676967"/>
    </source>
</evidence>
<feature type="signal peptide" evidence="2">
    <location>
        <begin position="1"/>
        <end position="18"/>
    </location>
</feature>
<evidence type="ECO:0000256" key="1">
    <source>
        <dbReference type="SAM" id="MobiDB-lite"/>
    </source>
</evidence>
<dbReference type="EMBL" id="AP023356">
    <property type="protein sequence ID" value="BCJ48466.1"/>
    <property type="molecule type" value="Genomic_DNA"/>
</dbReference>
<keyword evidence="5" id="KW-1185">Reference proteome</keyword>
<dbReference type="InterPro" id="IPR035986">
    <property type="entry name" value="PKD_dom_sf"/>
</dbReference>